<evidence type="ECO:0000256" key="4">
    <source>
        <dbReference type="ARBA" id="ARBA00022862"/>
    </source>
</evidence>
<dbReference type="PROSITE" id="PS51352">
    <property type="entry name" value="THIOREDOXIN_2"/>
    <property type="match status" value="1"/>
</dbReference>
<organism evidence="13">
    <name type="scientific">uncultured marine group II/III euryarchaeote KM3_144_H10</name>
    <dbReference type="NCBI Taxonomy" id="1457880"/>
    <lineage>
        <taxon>Archaea</taxon>
        <taxon>Methanobacteriati</taxon>
        <taxon>Methanobacteriota</taxon>
        <taxon>environmental samples</taxon>
    </lineage>
</organism>
<keyword evidence="6" id="KW-1015">Disulfide bond</keyword>
<dbReference type="InterPro" id="IPR000866">
    <property type="entry name" value="AhpC/TSA"/>
</dbReference>
<comment type="similarity">
    <text evidence="9">Belongs to the peroxiredoxin family. BCP/PrxQ subfamily.</text>
</comment>
<dbReference type="InterPro" id="IPR036249">
    <property type="entry name" value="Thioredoxin-like_sf"/>
</dbReference>
<feature type="domain" description="Thioredoxin" evidence="12">
    <location>
        <begin position="8"/>
        <end position="153"/>
    </location>
</feature>
<dbReference type="PANTHER" id="PTHR42801:SF4">
    <property type="entry name" value="AHPC_TSA FAMILY PROTEIN"/>
    <property type="match status" value="1"/>
</dbReference>
<dbReference type="PANTHER" id="PTHR42801">
    <property type="entry name" value="THIOREDOXIN-DEPENDENT PEROXIDE REDUCTASE"/>
    <property type="match status" value="1"/>
</dbReference>
<evidence type="ECO:0000256" key="8">
    <source>
        <dbReference type="ARBA" id="ARBA00032824"/>
    </source>
</evidence>
<dbReference type="Gene3D" id="3.40.30.10">
    <property type="entry name" value="Glutaredoxin"/>
    <property type="match status" value="1"/>
</dbReference>
<dbReference type="GO" id="GO:0005737">
    <property type="term" value="C:cytoplasm"/>
    <property type="evidence" value="ECO:0007669"/>
    <property type="project" value="TreeGrafter"/>
</dbReference>
<evidence type="ECO:0000256" key="6">
    <source>
        <dbReference type="ARBA" id="ARBA00023157"/>
    </source>
</evidence>
<dbReference type="EMBL" id="KF900616">
    <property type="protein sequence ID" value="AIF01269.1"/>
    <property type="molecule type" value="Genomic_DNA"/>
</dbReference>
<dbReference type="GO" id="GO:0008379">
    <property type="term" value="F:thioredoxin peroxidase activity"/>
    <property type="evidence" value="ECO:0007669"/>
    <property type="project" value="TreeGrafter"/>
</dbReference>
<dbReference type="EC" id="1.11.1.24" evidence="2"/>
<evidence type="ECO:0000259" key="12">
    <source>
        <dbReference type="PROSITE" id="PS51352"/>
    </source>
</evidence>
<dbReference type="InterPro" id="IPR013766">
    <property type="entry name" value="Thioredoxin_domain"/>
</dbReference>
<dbReference type="AlphaFoldDB" id="A0A075GCB0"/>
<dbReference type="InterPro" id="IPR024706">
    <property type="entry name" value="Peroxiredoxin_AhpC-typ"/>
</dbReference>
<dbReference type="CDD" id="cd03017">
    <property type="entry name" value="PRX_BCP"/>
    <property type="match status" value="1"/>
</dbReference>
<reference evidence="13" key="1">
    <citation type="journal article" date="2014" name="Genome Biol. Evol.">
        <title>Pangenome evidence for extensive interdomain horizontal transfer affecting lineage core and shell genes in uncultured planktonic thaumarchaeota and euryarchaeota.</title>
        <authorList>
            <person name="Deschamps P."/>
            <person name="Zivanovic Y."/>
            <person name="Moreira D."/>
            <person name="Rodriguez-Valera F."/>
            <person name="Lopez-Garcia P."/>
        </authorList>
    </citation>
    <scope>NUCLEOTIDE SEQUENCE</scope>
</reference>
<evidence type="ECO:0000256" key="3">
    <source>
        <dbReference type="ARBA" id="ARBA00022559"/>
    </source>
</evidence>
<comment type="subunit">
    <text evidence="1">Monomer.</text>
</comment>
<dbReference type="InterPro" id="IPR050924">
    <property type="entry name" value="Peroxiredoxin_BCP/PrxQ"/>
</dbReference>
<dbReference type="Pfam" id="PF00578">
    <property type="entry name" value="AhpC-TSA"/>
    <property type="match status" value="1"/>
</dbReference>
<keyword evidence="3 13" id="KW-0575">Peroxidase</keyword>
<evidence type="ECO:0000256" key="7">
    <source>
        <dbReference type="ARBA" id="ARBA00023284"/>
    </source>
</evidence>
<keyword evidence="7" id="KW-0676">Redox-active center</keyword>
<proteinExistence type="inferred from homology"/>
<evidence type="ECO:0000256" key="9">
    <source>
        <dbReference type="ARBA" id="ARBA00038489"/>
    </source>
</evidence>
<dbReference type="GO" id="GO:0045454">
    <property type="term" value="P:cell redox homeostasis"/>
    <property type="evidence" value="ECO:0007669"/>
    <property type="project" value="TreeGrafter"/>
</dbReference>
<evidence type="ECO:0000313" key="13">
    <source>
        <dbReference type="EMBL" id="AIF01269.1"/>
    </source>
</evidence>
<evidence type="ECO:0000256" key="5">
    <source>
        <dbReference type="ARBA" id="ARBA00023002"/>
    </source>
</evidence>
<keyword evidence="4" id="KW-0049">Antioxidant</keyword>
<dbReference type="SUPFAM" id="SSF52833">
    <property type="entry name" value="Thioredoxin-like"/>
    <property type="match status" value="1"/>
</dbReference>
<accession>A0A075GCB0</accession>
<feature type="active site" description="Cysteine sulfenic acid (-SOH) intermediate; for peroxidase activity" evidence="11">
    <location>
        <position position="50"/>
    </location>
</feature>
<dbReference type="PIRSF" id="PIRSF000239">
    <property type="entry name" value="AHPC"/>
    <property type="match status" value="1"/>
</dbReference>
<dbReference type="GO" id="GO:0034599">
    <property type="term" value="P:cellular response to oxidative stress"/>
    <property type="evidence" value="ECO:0007669"/>
    <property type="project" value="TreeGrafter"/>
</dbReference>
<sequence>MLMDVHDEWIGKSFPDFNLISNNGELLKLSDIKGQWSVLFFYPKDGSPGCTIESCAFRDRHDEIVEAGGNLYGISSDSTQTHQNFRKKHNLQYTLLTDSKGQLAKKMQLKRTFGILRSRVTFIVDPKGIVRGVVTSQFNPYKHIQYTLKILMSKDE</sequence>
<comment type="catalytic activity">
    <reaction evidence="10">
        <text>a hydroperoxide + [thioredoxin]-dithiol = an alcohol + [thioredoxin]-disulfide + H2O</text>
        <dbReference type="Rhea" id="RHEA:62620"/>
        <dbReference type="Rhea" id="RHEA-COMP:10698"/>
        <dbReference type="Rhea" id="RHEA-COMP:10700"/>
        <dbReference type="ChEBI" id="CHEBI:15377"/>
        <dbReference type="ChEBI" id="CHEBI:29950"/>
        <dbReference type="ChEBI" id="CHEBI:30879"/>
        <dbReference type="ChEBI" id="CHEBI:35924"/>
        <dbReference type="ChEBI" id="CHEBI:50058"/>
        <dbReference type="EC" id="1.11.1.24"/>
    </reaction>
</comment>
<keyword evidence="5 13" id="KW-0560">Oxidoreductase</keyword>
<name>A0A075GCB0_9EURY</name>
<evidence type="ECO:0000256" key="2">
    <source>
        <dbReference type="ARBA" id="ARBA00013017"/>
    </source>
</evidence>
<evidence type="ECO:0000256" key="10">
    <source>
        <dbReference type="ARBA" id="ARBA00049091"/>
    </source>
</evidence>
<gene>
    <name evidence="13" type="primary">BCP</name>
    <name evidence="13" type="synonym">DOT5</name>
    <name evidence="13" type="synonym">PRXQ</name>
</gene>
<evidence type="ECO:0000256" key="1">
    <source>
        <dbReference type="ARBA" id="ARBA00011245"/>
    </source>
</evidence>
<protein>
    <recommendedName>
        <fullName evidence="2">thioredoxin-dependent peroxiredoxin</fullName>
        <ecNumber evidence="2">1.11.1.24</ecNumber>
    </recommendedName>
    <alternativeName>
        <fullName evidence="8">Thioredoxin peroxidase</fullName>
    </alternativeName>
</protein>
<evidence type="ECO:0000256" key="11">
    <source>
        <dbReference type="PIRSR" id="PIRSR000239-1"/>
    </source>
</evidence>